<dbReference type="InterPro" id="IPR001128">
    <property type="entry name" value="Cyt_P450"/>
</dbReference>
<dbReference type="PROSITE" id="PS00086">
    <property type="entry name" value="CYTOCHROME_P450"/>
    <property type="match status" value="1"/>
</dbReference>
<dbReference type="CDD" id="cd20642">
    <property type="entry name" value="CYP72"/>
    <property type="match status" value="1"/>
</dbReference>
<dbReference type="InterPro" id="IPR036396">
    <property type="entry name" value="Cyt_P450_sf"/>
</dbReference>
<dbReference type="GO" id="GO:0020037">
    <property type="term" value="F:heme binding"/>
    <property type="evidence" value="ECO:0007669"/>
    <property type="project" value="InterPro"/>
</dbReference>
<evidence type="ECO:0000256" key="4">
    <source>
        <dbReference type="ARBA" id="ARBA00022692"/>
    </source>
</evidence>
<evidence type="ECO:0000313" key="14">
    <source>
        <dbReference type="EMBL" id="PWA54861.1"/>
    </source>
</evidence>
<evidence type="ECO:0000256" key="8">
    <source>
        <dbReference type="ARBA" id="ARBA00023004"/>
    </source>
</evidence>
<name>A0A2U1M0U0_ARTAN</name>
<dbReference type="Pfam" id="PF00067">
    <property type="entry name" value="p450"/>
    <property type="match status" value="2"/>
</dbReference>
<sequence length="619" mass="71249">MISIVLCLWNLVNLVWVTPKRLEKHLRNQGFKGNKYKLLFGDMKEFAMTFRQSKSKHINIDNEDEVLPRVVAFNHQSLQKHGRNFITWMGWKPRVTFMDPELIKEVFTKINDFQKPRSNTLARLLATGLVSHEGDKWVKHRKIINPAFNVEKLKNMVPAFHLSCIDMVGKWEKLVSSKESCELDVWPHLQALTSDVISRTAFGSSYQEGIQIFELIKEQGVYAMEALQSLHIPGYWLLATGLVSHEGDKWVKHRKIINPAFNVEKLKNMVPAFHLSCIEMVGKWEKLVSSKESCELDVWPHLQTLTSDVISRTAFGSSYQEGIQIFELIKEQSVYAMEALQSLYIPGYWLLPTKRNMKMKAMDKQIRLSIRSIIDNRLKAMKAGEGNYDDLLGIMLESNIKEVEQHQNKSHGMTINEVIGECRLFYIAGQETTSSLLVWTMILLSKHQEWQSRAREEVLNVFGDKNIDLDGLNHLKVVDMIFHEVLRLYPPAIFIARETHKDITLGRFSLPSGVQIGVPIMLIHYDEELWGSDAMKFNPDRFSEGISKATKNQTIYFPFGWGPRICIGQNFALLEVKIALAMILQRFSFELSPSYVHAPNVVLTLQPQYGAHLILHKLE</sequence>
<comment type="similarity">
    <text evidence="2 12">Belongs to the cytochrome P450 family.</text>
</comment>
<dbReference type="Gene3D" id="1.10.630.10">
    <property type="entry name" value="Cytochrome P450"/>
    <property type="match status" value="2"/>
</dbReference>
<dbReference type="GO" id="GO:0005506">
    <property type="term" value="F:iron ion binding"/>
    <property type="evidence" value="ECO:0007669"/>
    <property type="project" value="InterPro"/>
</dbReference>
<dbReference type="SUPFAM" id="SSF48264">
    <property type="entry name" value="Cytochrome P450"/>
    <property type="match status" value="2"/>
</dbReference>
<comment type="caution">
    <text evidence="14">The sequence shown here is derived from an EMBL/GenBank/DDBJ whole genome shotgun (WGS) entry which is preliminary data.</text>
</comment>
<evidence type="ECO:0000256" key="3">
    <source>
        <dbReference type="ARBA" id="ARBA00022617"/>
    </source>
</evidence>
<dbReference type="PANTHER" id="PTHR24282">
    <property type="entry name" value="CYTOCHROME P450 FAMILY MEMBER"/>
    <property type="match status" value="1"/>
</dbReference>
<dbReference type="InterPro" id="IPR017972">
    <property type="entry name" value="Cyt_P450_CS"/>
</dbReference>
<evidence type="ECO:0000256" key="2">
    <source>
        <dbReference type="ARBA" id="ARBA00010617"/>
    </source>
</evidence>
<keyword evidence="6" id="KW-1133">Transmembrane helix</keyword>
<dbReference type="PRINTS" id="PR00465">
    <property type="entry name" value="EP450IV"/>
</dbReference>
<gene>
    <name evidence="14" type="ORF">CTI12_AA430550</name>
</gene>
<evidence type="ECO:0000313" key="15">
    <source>
        <dbReference type="Proteomes" id="UP000245207"/>
    </source>
</evidence>
<protein>
    <submittedName>
        <fullName evidence="14">11-oxo-beta-amyrin 30-oxidase</fullName>
    </submittedName>
</protein>
<dbReference type="InterPro" id="IPR050665">
    <property type="entry name" value="Cytochrome_P450_Monooxygen"/>
</dbReference>
<dbReference type="GO" id="GO:0016705">
    <property type="term" value="F:oxidoreductase activity, acting on paired donors, with incorporation or reduction of molecular oxygen"/>
    <property type="evidence" value="ECO:0007669"/>
    <property type="project" value="InterPro"/>
</dbReference>
<dbReference type="EMBL" id="PKPP01006944">
    <property type="protein sequence ID" value="PWA54861.1"/>
    <property type="molecule type" value="Genomic_DNA"/>
</dbReference>
<dbReference type="InterPro" id="IPR002403">
    <property type="entry name" value="Cyt_P450_E_grp-IV"/>
</dbReference>
<evidence type="ECO:0000256" key="9">
    <source>
        <dbReference type="ARBA" id="ARBA00023033"/>
    </source>
</evidence>
<proteinExistence type="inferred from homology"/>
<evidence type="ECO:0000256" key="7">
    <source>
        <dbReference type="ARBA" id="ARBA00023002"/>
    </source>
</evidence>
<keyword evidence="7 12" id="KW-0560">Oxidoreductase</keyword>
<evidence type="ECO:0000256" key="12">
    <source>
        <dbReference type="RuleBase" id="RU000461"/>
    </source>
</evidence>
<comment type="cofactor">
    <cofactor evidence="11">
        <name>heme</name>
        <dbReference type="ChEBI" id="CHEBI:30413"/>
    </cofactor>
</comment>
<keyword evidence="13" id="KW-0732">Signal</keyword>
<evidence type="ECO:0000256" key="6">
    <source>
        <dbReference type="ARBA" id="ARBA00022989"/>
    </source>
</evidence>
<evidence type="ECO:0000256" key="13">
    <source>
        <dbReference type="SAM" id="SignalP"/>
    </source>
</evidence>
<reference evidence="14 15" key="1">
    <citation type="journal article" date="2018" name="Mol. Plant">
        <title>The genome of Artemisia annua provides insight into the evolution of Asteraceae family and artemisinin biosynthesis.</title>
        <authorList>
            <person name="Shen Q."/>
            <person name="Zhang L."/>
            <person name="Liao Z."/>
            <person name="Wang S."/>
            <person name="Yan T."/>
            <person name="Shi P."/>
            <person name="Liu M."/>
            <person name="Fu X."/>
            <person name="Pan Q."/>
            <person name="Wang Y."/>
            <person name="Lv Z."/>
            <person name="Lu X."/>
            <person name="Zhang F."/>
            <person name="Jiang W."/>
            <person name="Ma Y."/>
            <person name="Chen M."/>
            <person name="Hao X."/>
            <person name="Li L."/>
            <person name="Tang Y."/>
            <person name="Lv G."/>
            <person name="Zhou Y."/>
            <person name="Sun X."/>
            <person name="Brodelius P.E."/>
            <person name="Rose J.K.C."/>
            <person name="Tang K."/>
        </authorList>
    </citation>
    <scope>NUCLEOTIDE SEQUENCE [LARGE SCALE GENOMIC DNA]</scope>
    <source>
        <strain evidence="15">cv. Huhao1</strain>
        <tissue evidence="14">Leaf</tissue>
    </source>
</reference>
<dbReference type="GO" id="GO:0004497">
    <property type="term" value="F:monooxygenase activity"/>
    <property type="evidence" value="ECO:0007669"/>
    <property type="project" value="UniProtKB-KW"/>
</dbReference>
<organism evidence="14 15">
    <name type="scientific">Artemisia annua</name>
    <name type="common">Sweet wormwood</name>
    <dbReference type="NCBI Taxonomy" id="35608"/>
    <lineage>
        <taxon>Eukaryota</taxon>
        <taxon>Viridiplantae</taxon>
        <taxon>Streptophyta</taxon>
        <taxon>Embryophyta</taxon>
        <taxon>Tracheophyta</taxon>
        <taxon>Spermatophyta</taxon>
        <taxon>Magnoliopsida</taxon>
        <taxon>eudicotyledons</taxon>
        <taxon>Gunneridae</taxon>
        <taxon>Pentapetalae</taxon>
        <taxon>asterids</taxon>
        <taxon>campanulids</taxon>
        <taxon>Asterales</taxon>
        <taxon>Asteraceae</taxon>
        <taxon>Asteroideae</taxon>
        <taxon>Anthemideae</taxon>
        <taxon>Artemisiinae</taxon>
        <taxon>Artemisia</taxon>
    </lineage>
</organism>
<keyword evidence="8 11" id="KW-0408">Iron</keyword>
<comment type="subcellular location">
    <subcellularLocation>
        <location evidence="1">Membrane</location>
    </subcellularLocation>
</comment>
<evidence type="ECO:0000256" key="1">
    <source>
        <dbReference type="ARBA" id="ARBA00004370"/>
    </source>
</evidence>
<evidence type="ECO:0000256" key="11">
    <source>
        <dbReference type="PIRSR" id="PIRSR602403-1"/>
    </source>
</evidence>
<feature type="binding site" description="axial binding residue" evidence="11">
    <location>
        <position position="566"/>
    </location>
    <ligand>
        <name>heme</name>
        <dbReference type="ChEBI" id="CHEBI:30413"/>
    </ligand>
    <ligandPart>
        <name>Fe</name>
        <dbReference type="ChEBI" id="CHEBI:18248"/>
    </ligandPart>
</feature>
<keyword evidence="10" id="KW-0472">Membrane</keyword>
<dbReference type="PANTHER" id="PTHR24282:SF209">
    <property type="entry name" value="11-OXO-BETA-AMYRIN 30-OXIDASE"/>
    <property type="match status" value="1"/>
</dbReference>
<accession>A0A2U1M0U0</accession>
<dbReference type="FunFam" id="1.10.630.10:FF:000029">
    <property type="entry name" value="Cytochrome P450 734A1"/>
    <property type="match status" value="1"/>
</dbReference>
<evidence type="ECO:0000256" key="10">
    <source>
        <dbReference type="ARBA" id="ARBA00023136"/>
    </source>
</evidence>
<keyword evidence="4" id="KW-0812">Transmembrane</keyword>
<dbReference type="AlphaFoldDB" id="A0A2U1M0U0"/>
<dbReference type="GO" id="GO:0016020">
    <property type="term" value="C:membrane"/>
    <property type="evidence" value="ECO:0007669"/>
    <property type="project" value="UniProtKB-SubCell"/>
</dbReference>
<keyword evidence="15" id="KW-1185">Reference proteome</keyword>
<dbReference type="Proteomes" id="UP000245207">
    <property type="component" value="Unassembled WGS sequence"/>
</dbReference>
<dbReference type="PRINTS" id="PR00385">
    <property type="entry name" value="P450"/>
</dbReference>
<evidence type="ECO:0000256" key="5">
    <source>
        <dbReference type="ARBA" id="ARBA00022723"/>
    </source>
</evidence>
<feature type="chain" id="PRO_5015396385" evidence="13">
    <location>
        <begin position="18"/>
        <end position="619"/>
    </location>
</feature>
<dbReference type="OrthoDB" id="1470350at2759"/>
<keyword evidence="9 12" id="KW-0503">Monooxygenase</keyword>
<keyword evidence="3 11" id="KW-0349">Heme</keyword>
<feature type="signal peptide" evidence="13">
    <location>
        <begin position="1"/>
        <end position="17"/>
    </location>
</feature>
<keyword evidence="5 11" id="KW-0479">Metal-binding</keyword>
<dbReference type="STRING" id="35608.A0A2U1M0U0"/>